<keyword evidence="2" id="KW-1185">Reference proteome</keyword>
<dbReference type="Proteomes" id="UP000005839">
    <property type="component" value="Unassembled WGS sequence"/>
</dbReference>
<dbReference type="STRING" id="314608.KT99_08153"/>
<organism evidence="1 2">
    <name type="scientific">Shewanella benthica KT99</name>
    <dbReference type="NCBI Taxonomy" id="314608"/>
    <lineage>
        <taxon>Bacteria</taxon>
        <taxon>Pseudomonadati</taxon>
        <taxon>Pseudomonadota</taxon>
        <taxon>Gammaproteobacteria</taxon>
        <taxon>Alteromonadales</taxon>
        <taxon>Shewanellaceae</taxon>
        <taxon>Shewanella</taxon>
    </lineage>
</organism>
<dbReference type="AlphaFoldDB" id="A9D9T6"/>
<protein>
    <submittedName>
        <fullName evidence="1">ABC-type amino acid transport/signal transduction system, periplasmic component/domain</fullName>
    </submittedName>
</protein>
<name>A9D9T6_9GAMM</name>
<dbReference type="EMBL" id="ABIC01000016">
    <property type="protein sequence ID" value="EDQ00818.1"/>
    <property type="molecule type" value="Genomic_DNA"/>
</dbReference>
<comment type="caution">
    <text evidence="1">The sequence shown here is derived from an EMBL/GenBank/DDBJ whole genome shotgun (WGS) entry which is preliminary data.</text>
</comment>
<dbReference type="SUPFAM" id="SSF53850">
    <property type="entry name" value="Periplasmic binding protein-like II"/>
    <property type="match status" value="1"/>
</dbReference>
<gene>
    <name evidence="1" type="ORF">KT99_08153</name>
</gene>
<reference evidence="1 2" key="1">
    <citation type="submission" date="2007-10" db="EMBL/GenBank/DDBJ databases">
        <authorList>
            <person name="Yayanos A."/>
            <person name="Ferriera S."/>
            <person name="Johnson J."/>
            <person name="Kravitz S."/>
            <person name="Halpern A."/>
            <person name="Remington K."/>
            <person name="Beeson K."/>
            <person name="Tran B."/>
            <person name="Rogers Y.-H."/>
            <person name="Friedman R."/>
            <person name="Venter J.C."/>
        </authorList>
    </citation>
    <scope>NUCLEOTIDE SEQUENCE [LARGE SCALE GENOMIC DNA]</scope>
    <source>
        <strain evidence="1 2">KT99</strain>
    </source>
</reference>
<evidence type="ECO:0000313" key="2">
    <source>
        <dbReference type="Proteomes" id="UP000005839"/>
    </source>
</evidence>
<proteinExistence type="predicted"/>
<dbReference type="Gene3D" id="3.40.190.10">
    <property type="entry name" value="Periplasmic binding protein-like II"/>
    <property type="match status" value="2"/>
</dbReference>
<evidence type="ECO:0000313" key="1">
    <source>
        <dbReference type="EMBL" id="EDQ00818.1"/>
    </source>
</evidence>
<sequence length="305" mass="35026">MDQIVIKYHNDSQHLTSFVSFWFSFMSKHTSHLFALLLSIISLGSMERANADSSITQDPLMKSEQAIMRICYEDKNNFPFITKESISDSKTLGLHGTLTDLIIASAHTSNLSIQLVRLPWKRCIQHLAQGKIDAIFAAIWTQERETWGVFPKLNGSINLDQRLWRARYRVFIHKHSNLKWSNGQFSGLKLGVAAPLGYIAHDKLSKLGTLPANNLTPNEGFTLLVRGRLDGYVIEKYIGQNIINQLKLTDELTTLKEDFMHVNLYMPVSHQWYQQHSELTLKFWQTLAEVREEQGDTIFNSYIDP</sequence>
<accession>A9D9T6</accession>